<dbReference type="Pfam" id="PF16130">
    <property type="entry name" value="DUF4842"/>
    <property type="match status" value="1"/>
</dbReference>
<dbReference type="NCBIfam" id="TIGR04456">
    <property type="entry name" value="LruC_dom"/>
    <property type="match status" value="1"/>
</dbReference>
<feature type="signal peptide" evidence="1">
    <location>
        <begin position="1"/>
        <end position="22"/>
    </location>
</feature>
<dbReference type="Pfam" id="PF13448">
    <property type="entry name" value="DUF4114"/>
    <property type="match status" value="1"/>
</dbReference>
<gene>
    <name evidence="4" type="ORF">SAMN05444412_12511</name>
</gene>
<proteinExistence type="predicted"/>
<protein>
    <submittedName>
        <fullName evidence="4">LruC domain-containing protein</fullName>
    </submittedName>
</protein>
<feature type="chain" id="PRO_5045821294" evidence="1">
    <location>
        <begin position="23"/>
        <end position="680"/>
    </location>
</feature>
<feature type="domain" description="DUF4842" evidence="3">
    <location>
        <begin position="461"/>
        <end position="665"/>
    </location>
</feature>
<evidence type="ECO:0000313" key="5">
    <source>
        <dbReference type="Proteomes" id="UP000199663"/>
    </source>
</evidence>
<organism evidence="4 5">
    <name type="scientific">Rhodonellum ikkaensis</name>
    <dbReference type="NCBI Taxonomy" id="336829"/>
    <lineage>
        <taxon>Bacteria</taxon>
        <taxon>Pseudomonadati</taxon>
        <taxon>Bacteroidota</taxon>
        <taxon>Cytophagia</taxon>
        <taxon>Cytophagales</taxon>
        <taxon>Cytophagaceae</taxon>
        <taxon>Rhodonellum</taxon>
    </lineage>
</organism>
<evidence type="ECO:0000313" key="4">
    <source>
        <dbReference type="EMBL" id="SDZ56284.1"/>
    </source>
</evidence>
<reference evidence="4 5" key="1">
    <citation type="submission" date="2016-10" db="EMBL/GenBank/DDBJ databases">
        <authorList>
            <person name="Varghese N."/>
            <person name="Submissions S."/>
        </authorList>
    </citation>
    <scope>NUCLEOTIDE SEQUENCE [LARGE SCALE GENOMIC DNA]</scope>
    <source>
        <strain evidence="4 5">DSM 17997</strain>
    </source>
</reference>
<comment type="caution">
    <text evidence="4">The sequence shown here is derived from an EMBL/GenBank/DDBJ whole genome shotgun (WGS) entry which is preliminary data.</text>
</comment>
<accession>A0A1H3U199</accession>
<dbReference type="InterPro" id="IPR025193">
    <property type="entry name" value="DUF4114"/>
</dbReference>
<dbReference type="EMBL" id="FNQC01000025">
    <property type="protein sequence ID" value="SDZ56284.1"/>
    <property type="molecule type" value="Genomic_DNA"/>
</dbReference>
<sequence>MVLRKGYLLVLMVLMAMTSCQIHENQSDTNPNEVLEGYSGIKPPDGFDFSTSKNVDLEIRSFLRVNVPLGKITYSIYDGNPFDNGNFIQSIYLDNNGVGTTTLSLPSSLEKIWLATDFIGAVPLVVVPVVGSKIIHKIDASNPEAIAAQEANLNSSYLRLSSVTEDFSTLGTWDKNGRPEYFSQSDLINAEFLRRVTANLPERSDVRKHNPEILSNKYKRQLFLNEDAEVWITFVHNGAGYKNAVGYYYYKNGQEPKIPADIKNLTIIYPNISALKSGDKVKLKGDLPGGGFSKDTNVGWFLIADGWKGVLTKGNAVIYSQAELNSIVKDPNLREHMVFLYDQTERVLLMGWEDLLRDKSSCDHDFNDVVFYAKWNPITGVSIADYAPVGNNNSKDSDLDGVDDILDLYPNDKDRAFDNFSPGKGVFGTLMFEDLWPSYGDFDMNDLVLGYNVKEITNSNNLIKELELKVVIRATGANNKNGFGIEFPISPESVEKVTGYRHSEGYIKTLSNGLESGQRTSSLIVFDNANFKMPGMANVFLSERNHDKEDTLVVKMIFKNALSRKELGSFPYNPFMIIGNGERGKEVHLLGGKPTDLADIKIFRSNKDRTDPNRGVYYKSVDGLNWGLYVPKTISHVVEGVDFSKGYLKFRNWAVSGGLTNQDWFENNGENLNKSLLYSK</sequence>
<dbReference type="RefSeq" id="WP_019600494.1">
    <property type="nucleotide sequence ID" value="NZ_FNQC01000025.1"/>
</dbReference>
<name>A0A1H3U199_9BACT</name>
<dbReference type="Proteomes" id="UP000199663">
    <property type="component" value="Unassembled WGS sequence"/>
</dbReference>
<evidence type="ECO:0000259" key="3">
    <source>
        <dbReference type="Pfam" id="PF16130"/>
    </source>
</evidence>
<evidence type="ECO:0000256" key="1">
    <source>
        <dbReference type="SAM" id="SignalP"/>
    </source>
</evidence>
<dbReference type="InterPro" id="IPR032295">
    <property type="entry name" value="DUF4842"/>
</dbReference>
<feature type="domain" description="DUF4114" evidence="2">
    <location>
        <begin position="292"/>
        <end position="376"/>
    </location>
</feature>
<keyword evidence="1" id="KW-0732">Signal</keyword>
<dbReference type="PROSITE" id="PS51257">
    <property type="entry name" value="PROKAR_LIPOPROTEIN"/>
    <property type="match status" value="1"/>
</dbReference>
<evidence type="ECO:0000259" key="2">
    <source>
        <dbReference type="Pfam" id="PF13448"/>
    </source>
</evidence>
<keyword evidence="5" id="KW-1185">Reference proteome</keyword>
<dbReference type="InterPro" id="IPR031025">
    <property type="entry name" value="LruC_dom"/>
</dbReference>